<evidence type="ECO:0000313" key="2">
    <source>
        <dbReference type="Proteomes" id="UP000829196"/>
    </source>
</evidence>
<evidence type="ECO:0000313" key="1">
    <source>
        <dbReference type="EMBL" id="KAI0501351.1"/>
    </source>
</evidence>
<comment type="caution">
    <text evidence="1">The sequence shown here is derived from an EMBL/GenBank/DDBJ whole genome shotgun (WGS) entry which is preliminary data.</text>
</comment>
<gene>
    <name evidence="1" type="ORF">KFK09_016296</name>
</gene>
<protein>
    <submittedName>
        <fullName evidence="1">Uncharacterized protein</fullName>
    </submittedName>
</protein>
<dbReference type="EMBL" id="JAGYWB010000012">
    <property type="protein sequence ID" value="KAI0501351.1"/>
    <property type="molecule type" value="Genomic_DNA"/>
</dbReference>
<sequence>MYVINTQKMELLAIDSKEFVGPSTRGCCHNSVIKIMLLGQHYLIKVIRAI</sequence>
<keyword evidence="2" id="KW-1185">Reference proteome</keyword>
<name>A0A8T3AZ44_DENNO</name>
<accession>A0A8T3AZ44</accession>
<dbReference type="AlphaFoldDB" id="A0A8T3AZ44"/>
<reference evidence="1" key="1">
    <citation type="journal article" date="2022" name="Front. Genet.">
        <title>Chromosome-Scale Assembly of the Dendrobium nobile Genome Provides Insights Into the Molecular Mechanism of the Biosynthesis of the Medicinal Active Ingredient of Dendrobium.</title>
        <authorList>
            <person name="Xu Q."/>
            <person name="Niu S.-C."/>
            <person name="Li K.-L."/>
            <person name="Zheng P.-J."/>
            <person name="Zhang X.-J."/>
            <person name="Jia Y."/>
            <person name="Liu Y."/>
            <person name="Niu Y.-X."/>
            <person name="Yu L.-H."/>
            <person name="Chen D.-F."/>
            <person name="Zhang G.-Q."/>
        </authorList>
    </citation>
    <scope>NUCLEOTIDE SEQUENCE</scope>
    <source>
        <tissue evidence="1">Leaf</tissue>
    </source>
</reference>
<proteinExistence type="predicted"/>
<organism evidence="1 2">
    <name type="scientific">Dendrobium nobile</name>
    <name type="common">Orchid</name>
    <dbReference type="NCBI Taxonomy" id="94219"/>
    <lineage>
        <taxon>Eukaryota</taxon>
        <taxon>Viridiplantae</taxon>
        <taxon>Streptophyta</taxon>
        <taxon>Embryophyta</taxon>
        <taxon>Tracheophyta</taxon>
        <taxon>Spermatophyta</taxon>
        <taxon>Magnoliopsida</taxon>
        <taxon>Liliopsida</taxon>
        <taxon>Asparagales</taxon>
        <taxon>Orchidaceae</taxon>
        <taxon>Epidendroideae</taxon>
        <taxon>Malaxideae</taxon>
        <taxon>Dendrobiinae</taxon>
        <taxon>Dendrobium</taxon>
    </lineage>
</organism>
<dbReference type="Proteomes" id="UP000829196">
    <property type="component" value="Unassembled WGS sequence"/>
</dbReference>